<dbReference type="GO" id="GO:0051453">
    <property type="term" value="P:regulation of intracellular pH"/>
    <property type="evidence" value="ECO:0007669"/>
    <property type="project" value="TreeGrafter"/>
</dbReference>
<dbReference type="GO" id="GO:0098719">
    <property type="term" value="P:sodium ion import across plasma membrane"/>
    <property type="evidence" value="ECO:0007669"/>
    <property type="project" value="TreeGrafter"/>
</dbReference>
<evidence type="ECO:0000256" key="3">
    <source>
        <dbReference type="ARBA" id="ARBA00007367"/>
    </source>
</evidence>
<keyword evidence="8 14" id="KW-1133">Transmembrane helix</keyword>
<dbReference type="InterPro" id="IPR002090">
    <property type="entry name" value="NHE-6/7/9"/>
</dbReference>
<evidence type="ECO:0000256" key="10">
    <source>
        <dbReference type="ARBA" id="ARBA00023065"/>
    </source>
</evidence>
<keyword evidence="17" id="KW-1185">Reference proteome</keyword>
<dbReference type="Pfam" id="PF00999">
    <property type="entry name" value="Na_H_Exchanger"/>
    <property type="match status" value="1"/>
</dbReference>
<dbReference type="GO" id="GO:0015386">
    <property type="term" value="F:potassium:proton antiporter activity"/>
    <property type="evidence" value="ECO:0007669"/>
    <property type="project" value="TreeGrafter"/>
</dbReference>
<feature type="domain" description="Cation/H+ exchanger transmembrane" evidence="15">
    <location>
        <begin position="37"/>
        <end position="490"/>
    </location>
</feature>
<dbReference type="GO" id="GO:0005886">
    <property type="term" value="C:plasma membrane"/>
    <property type="evidence" value="ECO:0007669"/>
    <property type="project" value="UniProtKB-SubCell"/>
</dbReference>
<feature type="transmembrane region" description="Helical" evidence="14">
    <location>
        <begin position="466"/>
        <end position="487"/>
    </location>
</feature>
<dbReference type="PANTHER" id="PTHR10110">
    <property type="entry name" value="SODIUM/HYDROGEN EXCHANGER"/>
    <property type="match status" value="1"/>
</dbReference>
<dbReference type="PANTHER" id="PTHR10110:SF187">
    <property type="entry name" value="SODIUM_HYDROGEN EXCHANGER"/>
    <property type="match status" value="1"/>
</dbReference>
<feature type="transmembrane region" description="Helical" evidence="14">
    <location>
        <begin position="398"/>
        <end position="419"/>
    </location>
</feature>
<feature type="transmembrane region" description="Helical" evidence="14">
    <location>
        <begin position="57"/>
        <end position="74"/>
    </location>
</feature>
<accession>A0A813PK08</accession>
<protein>
    <recommendedName>
        <fullName evidence="13">Sodium/hydrogen exchanger</fullName>
    </recommendedName>
</protein>
<dbReference type="InterPro" id="IPR006153">
    <property type="entry name" value="Cation/H_exchanger_TM"/>
</dbReference>
<evidence type="ECO:0000256" key="5">
    <source>
        <dbReference type="ARBA" id="ARBA00022475"/>
    </source>
</evidence>
<evidence type="ECO:0000256" key="4">
    <source>
        <dbReference type="ARBA" id="ARBA00022448"/>
    </source>
</evidence>
<feature type="transmembrane region" description="Helical" evidence="14">
    <location>
        <begin position="169"/>
        <end position="195"/>
    </location>
</feature>
<dbReference type="InterPro" id="IPR018422">
    <property type="entry name" value="Cation/H_exchanger_CPA1"/>
</dbReference>
<evidence type="ECO:0000256" key="14">
    <source>
        <dbReference type="SAM" id="Phobius"/>
    </source>
</evidence>
<evidence type="ECO:0000313" key="17">
    <source>
        <dbReference type="Proteomes" id="UP000663879"/>
    </source>
</evidence>
<dbReference type="NCBIfam" id="TIGR00840">
    <property type="entry name" value="b_cpa1"/>
    <property type="match status" value="1"/>
</dbReference>
<keyword evidence="11 14" id="KW-0472">Membrane</keyword>
<sequence length="623" mass="71041">MGFADHESIEFSQDLRKLHDHIVDSTNLLIFIFLLILVILTIWLFKHKRFPYLHETGLAIIYGSLFGIIIRYGFTRTNKKSLNLVANLTLNDIRDLPEYVYLAISNNTQQKFVYGYKHPKRTNELATQDFEEKATFDPEIFFNLLLPPIIFHAGYSMKKKHFFKNFGAILIFAIIGTTISSFVTGGIMYACISVFRSMKDYFSFTDCLFFGAIISATDPVTVLAIFNDHKTNVNLHALVFGESVLNDAVSITLAQAIEKYSGATGFKNQFDLYQFFDCVYTLIGVFFASFAIGSAMGCFTALLTKFTYIRQHPSLETALFILMSYSTFLASEAAGFTGIISVLFNGIVQAHYTFNNLSKESQTNTKEVFNLLNFLSENFIFIYIGITVFTYRSHQWEISFILFSIIAILTARACNIYPLSFLINLSRSNENKIDLKMQHFLFFSGLRGAMAFALAIRNTSTQARRLILSTTLVLVILTVIICGGLTSKMIEWLNMSKPTNSVNVDEDELDDYDEEDSNDGKEKSRLKSFLRKFNIFKAWYSFDRKFMKPLLTDHVPALTDTMPKFLTPITKFLTTNEQFNSSNQYSFSKLDNSNYVNQLSSTNSIVNKFDNTELQLNHDPLLA</sequence>
<evidence type="ECO:0000256" key="11">
    <source>
        <dbReference type="ARBA" id="ARBA00023136"/>
    </source>
</evidence>
<evidence type="ECO:0000256" key="12">
    <source>
        <dbReference type="ARBA" id="ARBA00023201"/>
    </source>
</evidence>
<feature type="transmembrane region" description="Helical" evidence="14">
    <location>
        <begin position="279"/>
        <end position="303"/>
    </location>
</feature>
<keyword evidence="6 13" id="KW-0812">Transmembrane</keyword>
<keyword evidence="9" id="KW-0915">Sodium</keyword>
<evidence type="ECO:0000256" key="9">
    <source>
        <dbReference type="ARBA" id="ARBA00023053"/>
    </source>
</evidence>
<evidence type="ECO:0000256" key="2">
    <source>
        <dbReference type="ARBA" id="ARBA00004651"/>
    </source>
</evidence>
<keyword evidence="4 13" id="KW-0813">Transport</keyword>
<gene>
    <name evidence="16" type="ORF">OXX778_LOCUS4136</name>
</gene>
<evidence type="ECO:0000256" key="8">
    <source>
        <dbReference type="ARBA" id="ARBA00022989"/>
    </source>
</evidence>
<evidence type="ECO:0000259" key="15">
    <source>
        <dbReference type="Pfam" id="PF00999"/>
    </source>
</evidence>
<feature type="transmembrane region" description="Helical" evidence="14">
    <location>
        <begin position="323"/>
        <end position="348"/>
    </location>
</feature>
<feature type="transmembrane region" description="Helical" evidence="14">
    <location>
        <begin position="201"/>
        <end position="226"/>
    </location>
</feature>
<feature type="transmembrane region" description="Helical" evidence="14">
    <location>
        <begin position="368"/>
        <end position="386"/>
    </location>
</feature>
<proteinExistence type="inferred from homology"/>
<reference evidence="16" key="1">
    <citation type="submission" date="2021-02" db="EMBL/GenBank/DDBJ databases">
        <authorList>
            <person name="Nowell W R."/>
        </authorList>
    </citation>
    <scope>NUCLEOTIDE SEQUENCE</scope>
    <source>
        <strain evidence="16">Ploen Becks lab</strain>
    </source>
</reference>
<dbReference type="PRINTS" id="PR01084">
    <property type="entry name" value="NAHEXCHNGR"/>
</dbReference>
<dbReference type="PRINTS" id="PR01088">
    <property type="entry name" value="NAHEXCHNGR6"/>
</dbReference>
<evidence type="ECO:0000256" key="13">
    <source>
        <dbReference type="RuleBase" id="RU003722"/>
    </source>
</evidence>
<keyword evidence="12 13" id="KW-0739">Sodium transport</keyword>
<evidence type="ECO:0000313" key="16">
    <source>
        <dbReference type="EMBL" id="CAF0755246.1"/>
    </source>
</evidence>
<comment type="caution">
    <text evidence="16">The sequence shown here is derived from an EMBL/GenBank/DDBJ whole genome shotgun (WGS) entry which is preliminary data.</text>
</comment>
<dbReference type="AlphaFoldDB" id="A0A813PK08"/>
<name>A0A813PK08_9BILA</name>
<keyword evidence="5" id="KW-1003">Cell membrane</keyword>
<keyword evidence="7" id="KW-0967">Endosome</keyword>
<comment type="subcellular location">
    <subcellularLocation>
        <location evidence="2">Cell membrane</location>
        <topology evidence="2">Multi-pass membrane protein</topology>
    </subcellularLocation>
    <subcellularLocation>
        <location evidence="1">Recycling endosome membrane</location>
        <topology evidence="1">Multi-pass membrane protein</topology>
    </subcellularLocation>
</comment>
<dbReference type="Gene3D" id="6.10.140.1330">
    <property type="match status" value="1"/>
</dbReference>
<evidence type="ECO:0000256" key="6">
    <source>
        <dbReference type="ARBA" id="ARBA00022692"/>
    </source>
</evidence>
<keyword evidence="13" id="KW-0050">Antiport</keyword>
<dbReference type="Proteomes" id="UP000663879">
    <property type="component" value="Unassembled WGS sequence"/>
</dbReference>
<dbReference type="GO" id="GO:0015385">
    <property type="term" value="F:sodium:proton antiporter activity"/>
    <property type="evidence" value="ECO:0007669"/>
    <property type="project" value="InterPro"/>
</dbReference>
<feature type="transmembrane region" description="Helical" evidence="14">
    <location>
        <begin position="28"/>
        <end position="45"/>
    </location>
</feature>
<dbReference type="OrthoDB" id="196264at2759"/>
<dbReference type="EMBL" id="CAJNOC010000395">
    <property type="protein sequence ID" value="CAF0755246.1"/>
    <property type="molecule type" value="Genomic_DNA"/>
</dbReference>
<organism evidence="16 17">
    <name type="scientific">Brachionus calyciflorus</name>
    <dbReference type="NCBI Taxonomy" id="104777"/>
    <lineage>
        <taxon>Eukaryota</taxon>
        <taxon>Metazoa</taxon>
        <taxon>Spiralia</taxon>
        <taxon>Gnathifera</taxon>
        <taxon>Rotifera</taxon>
        <taxon>Eurotatoria</taxon>
        <taxon>Monogononta</taxon>
        <taxon>Pseudotrocha</taxon>
        <taxon>Ploima</taxon>
        <taxon>Brachionidae</taxon>
        <taxon>Brachionus</taxon>
    </lineage>
</organism>
<dbReference type="InterPro" id="IPR004709">
    <property type="entry name" value="NaH_exchanger"/>
</dbReference>
<dbReference type="GO" id="GO:0055038">
    <property type="term" value="C:recycling endosome membrane"/>
    <property type="evidence" value="ECO:0007669"/>
    <property type="project" value="UniProtKB-SubCell"/>
</dbReference>
<evidence type="ECO:0000256" key="1">
    <source>
        <dbReference type="ARBA" id="ARBA00004195"/>
    </source>
</evidence>
<evidence type="ECO:0000256" key="7">
    <source>
        <dbReference type="ARBA" id="ARBA00022753"/>
    </source>
</evidence>
<keyword evidence="10 13" id="KW-0406">Ion transport</keyword>
<comment type="similarity">
    <text evidence="3 13">Belongs to the monovalent cation:proton antiporter 1 (CPA1) transporter (TC 2.A.36) family.</text>
</comment>